<dbReference type="CDD" id="cd20266">
    <property type="entry name" value="Complex1_LYR_NDUFA6_LYRM6"/>
    <property type="match status" value="1"/>
</dbReference>
<dbReference type="EMBL" id="JAGGNH010000004">
    <property type="protein sequence ID" value="KAJ0974658.1"/>
    <property type="molecule type" value="Genomic_DNA"/>
</dbReference>
<dbReference type="InterPro" id="IPR036047">
    <property type="entry name" value="F-box-like_dom_sf"/>
</dbReference>
<organism evidence="2 3">
    <name type="scientific">Dioscorea zingiberensis</name>
    <dbReference type="NCBI Taxonomy" id="325984"/>
    <lineage>
        <taxon>Eukaryota</taxon>
        <taxon>Viridiplantae</taxon>
        <taxon>Streptophyta</taxon>
        <taxon>Embryophyta</taxon>
        <taxon>Tracheophyta</taxon>
        <taxon>Spermatophyta</taxon>
        <taxon>Magnoliopsida</taxon>
        <taxon>Liliopsida</taxon>
        <taxon>Dioscoreales</taxon>
        <taxon>Dioscoreaceae</taxon>
        <taxon>Dioscorea</taxon>
    </lineage>
</organism>
<dbReference type="GO" id="GO:0045271">
    <property type="term" value="C:respiratory chain complex I"/>
    <property type="evidence" value="ECO:0007669"/>
    <property type="project" value="InterPro"/>
</dbReference>
<proteinExistence type="predicted"/>
<accession>A0A9D5HFU1</accession>
<evidence type="ECO:0000313" key="3">
    <source>
        <dbReference type="Proteomes" id="UP001085076"/>
    </source>
</evidence>
<comment type="caution">
    <text evidence="2">The sequence shown here is derived from an EMBL/GenBank/DDBJ whole genome shotgun (WGS) entry which is preliminary data.</text>
</comment>
<dbReference type="SUPFAM" id="SSF81383">
    <property type="entry name" value="F-box domain"/>
    <property type="match status" value="1"/>
</dbReference>
<dbReference type="OrthoDB" id="14535at2759"/>
<reference evidence="2" key="2">
    <citation type="journal article" date="2022" name="Hortic Res">
        <title>The genome of Dioscorea zingiberensis sheds light on the biosynthesis, origin and evolution of the medicinally important diosgenin saponins.</title>
        <authorList>
            <person name="Li Y."/>
            <person name="Tan C."/>
            <person name="Li Z."/>
            <person name="Guo J."/>
            <person name="Li S."/>
            <person name="Chen X."/>
            <person name="Wang C."/>
            <person name="Dai X."/>
            <person name="Yang H."/>
            <person name="Song W."/>
            <person name="Hou L."/>
            <person name="Xu J."/>
            <person name="Tong Z."/>
            <person name="Xu A."/>
            <person name="Yuan X."/>
            <person name="Wang W."/>
            <person name="Yang Q."/>
            <person name="Chen L."/>
            <person name="Sun Z."/>
            <person name="Wang K."/>
            <person name="Pan B."/>
            <person name="Chen J."/>
            <person name="Bao Y."/>
            <person name="Liu F."/>
            <person name="Qi X."/>
            <person name="Gang D.R."/>
            <person name="Wen J."/>
            <person name="Li J."/>
        </authorList>
    </citation>
    <scope>NUCLEOTIDE SEQUENCE</scope>
    <source>
        <strain evidence="2">Dzin_1.0</strain>
    </source>
</reference>
<evidence type="ECO:0000259" key="1">
    <source>
        <dbReference type="PROSITE" id="PS50181"/>
    </source>
</evidence>
<sequence length="476" mass="54762">MAFTMRSVKVPPNSASLAEARGRVIDFFKTACRSIPSVMEIYNLHDVVTVSQLRSSISSAIRKNAHVTNPKVIDMLLFKGMEELNNIVEHAKQRHHIIGHPVPLKPFPRWVNELRLVFFLFWQELIYYSFQGLRNYAVFMASNLRNMFAMLFSARISAKIENVEEMEEMTILDLPELALDCILGKLSPSGLCNMAGVCHSLRNWCVSDHLWERHMRDNWGRVLGFAANNDLKLYLPSRRVDFSDKEKKKNVGSLPSLWALSWLNPRIDGGNKTSTTLPVDSIMSRYLALRSGRIWFPAQVYNRENGNVGFLLSCYDAELSYDSRTDTFYARYPPHGVRTTNVEDGVKWDRIRASPVDTGAHDLYVSDCLNDLHPGDHIEIQWRKSKGFPYGWWYGVVGHLASCDGNKHFCHCHNSESIILEFNQYTPSSRWRQVTINRKDHREDGNETDGFYGGIRKLCSDEISAWRSMWPTKTLE</sequence>
<feature type="domain" description="F-box" evidence="1">
    <location>
        <begin position="168"/>
        <end position="214"/>
    </location>
</feature>
<keyword evidence="3" id="KW-1185">Reference proteome</keyword>
<name>A0A9D5HFU1_9LILI</name>
<dbReference type="PANTHER" id="PTHR31482:SF18">
    <property type="entry name" value="ESTS AU081301(E20138)"/>
    <property type="match status" value="1"/>
</dbReference>
<evidence type="ECO:0000313" key="2">
    <source>
        <dbReference type="EMBL" id="KAJ0974658.1"/>
    </source>
</evidence>
<dbReference type="Gene3D" id="1.20.1280.50">
    <property type="match status" value="1"/>
</dbReference>
<dbReference type="PROSITE" id="PS50181">
    <property type="entry name" value="FBOX"/>
    <property type="match status" value="1"/>
</dbReference>
<dbReference type="InterPro" id="IPR045299">
    <property type="entry name" value="Complex1_LYR_NDUFA6_LYRM6"/>
</dbReference>
<dbReference type="Pfam" id="PF00646">
    <property type="entry name" value="F-box"/>
    <property type="match status" value="1"/>
</dbReference>
<reference evidence="2" key="1">
    <citation type="submission" date="2021-03" db="EMBL/GenBank/DDBJ databases">
        <authorList>
            <person name="Li Z."/>
            <person name="Yang C."/>
        </authorList>
    </citation>
    <scope>NUCLEOTIDE SEQUENCE</scope>
    <source>
        <strain evidence="2">Dzin_1.0</strain>
        <tissue evidence="2">Leaf</tissue>
    </source>
</reference>
<gene>
    <name evidence="2" type="ORF">J5N97_016623</name>
</gene>
<dbReference type="AlphaFoldDB" id="A0A9D5HFU1"/>
<dbReference type="Proteomes" id="UP001085076">
    <property type="component" value="Miscellaneous, Linkage group lg04"/>
</dbReference>
<dbReference type="PANTHER" id="PTHR31482">
    <property type="entry name" value="ESTS AU081301(E20138)"/>
    <property type="match status" value="1"/>
</dbReference>
<dbReference type="InterPro" id="IPR001810">
    <property type="entry name" value="F-box_dom"/>
</dbReference>
<protein>
    <recommendedName>
        <fullName evidence="1">F-box domain-containing protein</fullName>
    </recommendedName>
</protein>